<evidence type="ECO:0000313" key="1">
    <source>
        <dbReference type="EMBL" id="KAF9524872.1"/>
    </source>
</evidence>
<evidence type="ECO:0000313" key="2">
    <source>
        <dbReference type="Proteomes" id="UP000807306"/>
    </source>
</evidence>
<organism evidence="1 2">
    <name type="scientific">Crepidotus variabilis</name>
    <dbReference type="NCBI Taxonomy" id="179855"/>
    <lineage>
        <taxon>Eukaryota</taxon>
        <taxon>Fungi</taxon>
        <taxon>Dikarya</taxon>
        <taxon>Basidiomycota</taxon>
        <taxon>Agaricomycotina</taxon>
        <taxon>Agaricomycetes</taxon>
        <taxon>Agaricomycetidae</taxon>
        <taxon>Agaricales</taxon>
        <taxon>Agaricineae</taxon>
        <taxon>Crepidotaceae</taxon>
        <taxon>Crepidotus</taxon>
    </lineage>
</organism>
<proteinExistence type="predicted"/>
<dbReference type="EMBL" id="MU157892">
    <property type="protein sequence ID" value="KAF9524872.1"/>
    <property type="molecule type" value="Genomic_DNA"/>
</dbReference>
<sequence>MESQIELNQYVCPVKDCVATIDVILKSSNGKLIGSHQAGLNQYSDAFPAVGFEVTEPVELSETADVLQLMLYFMHHVRQPELKNLDFKVLAGLAEAAEKYSIFTAMDLCKIHMELAVDKHPIEVF</sequence>
<dbReference type="Proteomes" id="UP000807306">
    <property type="component" value="Unassembled WGS sequence"/>
</dbReference>
<evidence type="ECO:0008006" key="3">
    <source>
        <dbReference type="Google" id="ProtNLM"/>
    </source>
</evidence>
<dbReference type="OrthoDB" id="3184970at2759"/>
<keyword evidence="2" id="KW-1185">Reference proteome</keyword>
<comment type="caution">
    <text evidence="1">The sequence shown here is derived from an EMBL/GenBank/DDBJ whole genome shotgun (WGS) entry which is preliminary data.</text>
</comment>
<protein>
    <recommendedName>
        <fullName evidence="3">BTB domain-containing protein</fullName>
    </recommendedName>
</protein>
<reference evidence="1" key="1">
    <citation type="submission" date="2020-11" db="EMBL/GenBank/DDBJ databases">
        <authorList>
            <consortium name="DOE Joint Genome Institute"/>
            <person name="Ahrendt S."/>
            <person name="Riley R."/>
            <person name="Andreopoulos W."/>
            <person name="Labutti K."/>
            <person name="Pangilinan J."/>
            <person name="Ruiz-Duenas F.J."/>
            <person name="Barrasa J.M."/>
            <person name="Sanchez-Garcia M."/>
            <person name="Camarero S."/>
            <person name="Miyauchi S."/>
            <person name="Serrano A."/>
            <person name="Linde D."/>
            <person name="Babiker R."/>
            <person name="Drula E."/>
            <person name="Ayuso-Fernandez I."/>
            <person name="Pacheco R."/>
            <person name="Padilla G."/>
            <person name="Ferreira P."/>
            <person name="Barriuso J."/>
            <person name="Kellner H."/>
            <person name="Castanera R."/>
            <person name="Alfaro M."/>
            <person name="Ramirez L."/>
            <person name="Pisabarro A.G."/>
            <person name="Kuo A."/>
            <person name="Tritt A."/>
            <person name="Lipzen A."/>
            <person name="He G."/>
            <person name="Yan M."/>
            <person name="Ng V."/>
            <person name="Cullen D."/>
            <person name="Martin F."/>
            <person name="Rosso M.-N."/>
            <person name="Henrissat B."/>
            <person name="Hibbett D."/>
            <person name="Martinez A.T."/>
            <person name="Grigoriev I.V."/>
        </authorList>
    </citation>
    <scope>NUCLEOTIDE SEQUENCE</scope>
    <source>
        <strain evidence="1">CBS 506.95</strain>
    </source>
</reference>
<gene>
    <name evidence="1" type="ORF">CPB83DRAFT_945509</name>
</gene>
<dbReference type="AlphaFoldDB" id="A0A9P6E9A7"/>
<name>A0A9P6E9A7_9AGAR</name>
<accession>A0A9P6E9A7</accession>